<comment type="caution">
    <text evidence="1">The sequence shown here is derived from an EMBL/GenBank/DDBJ whole genome shotgun (WGS) entry which is preliminary data.</text>
</comment>
<evidence type="ECO:0000313" key="2">
    <source>
        <dbReference type="Proteomes" id="UP001332243"/>
    </source>
</evidence>
<sequence>MTSVPVVVQAIRRATVDAVEAARVRDLTAFEAAVEDLAAQNQEQVGRVLGAVLRMQLEETHPDGLAGEDVQAVLTRCVRTNAVWLPDLDVQALALLLTGALGVHPEVGEVPPPDRSTAARHAPLLVADLLAVTGRPVGDYLDAALGEIATTETMELP</sequence>
<dbReference type="RefSeq" id="WP_331217329.1">
    <property type="nucleotide sequence ID" value="NZ_JAZGQK010000027.1"/>
</dbReference>
<protein>
    <submittedName>
        <fullName evidence="1">Uncharacterized protein</fullName>
    </submittedName>
</protein>
<organism evidence="1 2">
    <name type="scientific">Plantactinospora sonchi</name>
    <dbReference type="NCBI Taxonomy" id="1544735"/>
    <lineage>
        <taxon>Bacteria</taxon>
        <taxon>Bacillati</taxon>
        <taxon>Actinomycetota</taxon>
        <taxon>Actinomycetes</taxon>
        <taxon>Micromonosporales</taxon>
        <taxon>Micromonosporaceae</taxon>
        <taxon>Plantactinospora</taxon>
    </lineage>
</organism>
<accession>A0ABU7S136</accession>
<keyword evidence="2" id="KW-1185">Reference proteome</keyword>
<gene>
    <name evidence="1" type="ORF">V1633_28345</name>
</gene>
<name>A0ABU7S136_9ACTN</name>
<dbReference type="Proteomes" id="UP001332243">
    <property type="component" value="Unassembled WGS sequence"/>
</dbReference>
<dbReference type="EMBL" id="JAZGQK010000027">
    <property type="protein sequence ID" value="MEE6262400.1"/>
    <property type="molecule type" value="Genomic_DNA"/>
</dbReference>
<evidence type="ECO:0000313" key="1">
    <source>
        <dbReference type="EMBL" id="MEE6262400.1"/>
    </source>
</evidence>
<proteinExistence type="predicted"/>
<reference evidence="1 2" key="1">
    <citation type="submission" date="2024-01" db="EMBL/GenBank/DDBJ databases">
        <title>Genome insights into Plantactinospora sonchi sp. nov.</title>
        <authorList>
            <person name="Wang L."/>
        </authorList>
    </citation>
    <scope>NUCLEOTIDE SEQUENCE [LARGE SCALE GENOMIC DNA]</scope>
    <source>
        <strain evidence="1 2">NEAU-QY2</strain>
    </source>
</reference>